<dbReference type="PRINTS" id="PR00038">
    <property type="entry name" value="HTHLUXR"/>
</dbReference>
<keyword evidence="4" id="KW-1133">Transmembrane helix</keyword>
<feature type="domain" description="HTH luxR-type" evidence="5">
    <location>
        <begin position="1"/>
        <end position="66"/>
    </location>
</feature>
<keyword evidence="7" id="KW-1185">Reference proteome</keyword>
<evidence type="ECO:0000259" key="5">
    <source>
        <dbReference type="PROSITE" id="PS50043"/>
    </source>
</evidence>
<organism evidence="6 7">
    <name type="scientific">Aurantiacibacter gilvus</name>
    <dbReference type="NCBI Taxonomy" id="3139141"/>
    <lineage>
        <taxon>Bacteria</taxon>
        <taxon>Pseudomonadati</taxon>
        <taxon>Pseudomonadota</taxon>
        <taxon>Alphaproteobacteria</taxon>
        <taxon>Sphingomonadales</taxon>
        <taxon>Erythrobacteraceae</taxon>
        <taxon>Aurantiacibacter</taxon>
    </lineage>
</organism>
<evidence type="ECO:0000256" key="4">
    <source>
        <dbReference type="SAM" id="Phobius"/>
    </source>
</evidence>
<accession>A0ABU9ICG0</accession>
<evidence type="ECO:0000256" key="1">
    <source>
        <dbReference type="ARBA" id="ARBA00023015"/>
    </source>
</evidence>
<feature type="transmembrane region" description="Helical" evidence="4">
    <location>
        <begin position="104"/>
        <end position="127"/>
    </location>
</feature>
<reference evidence="6 7" key="1">
    <citation type="submission" date="2024-04" db="EMBL/GenBank/DDBJ databases">
        <title>Aurantiacibacter sp. DGU6 16S ribosomal RNA gene Genome sequencing and assembly.</title>
        <authorList>
            <person name="Park S."/>
        </authorList>
    </citation>
    <scope>NUCLEOTIDE SEQUENCE [LARGE SCALE GENOMIC DNA]</scope>
    <source>
        <strain evidence="6 7">DGU6</strain>
    </source>
</reference>
<dbReference type="Pfam" id="PF13211">
    <property type="entry name" value="DUF4019"/>
    <property type="match status" value="1"/>
</dbReference>
<dbReference type="PROSITE" id="PS50043">
    <property type="entry name" value="HTH_LUXR_2"/>
    <property type="match status" value="1"/>
</dbReference>
<keyword evidence="4" id="KW-0812">Transmembrane</keyword>
<dbReference type="Pfam" id="PF00196">
    <property type="entry name" value="GerE"/>
    <property type="match status" value="1"/>
</dbReference>
<proteinExistence type="predicted"/>
<evidence type="ECO:0000313" key="6">
    <source>
        <dbReference type="EMBL" id="MEL1250112.1"/>
    </source>
</evidence>
<dbReference type="InterPro" id="IPR000792">
    <property type="entry name" value="Tscrpt_reg_LuxR_C"/>
</dbReference>
<dbReference type="InterPro" id="IPR036388">
    <property type="entry name" value="WH-like_DNA-bd_sf"/>
</dbReference>
<dbReference type="CDD" id="cd06170">
    <property type="entry name" value="LuxR_C_like"/>
    <property type="match status" value="1"/>
</dbReference>
<keyword evidence="4" id="KW-0472">Membrane</keyword>
<keyword evidence="1" id="KW-0805">Transcription regulation</keyword>
<name>A0ABU9ICG0_9SPHN</name>
<dbReference type="Proteomes" id="UP001497045">
    <property type="component" value="Unassembled WGS sequence"/>
</dbReference>
<dbReference type="RefSeq" id="WP_341672631.1">
    <property type="nucleotide sequence ID" value="NZ_JBBYHV010000001.1"/>
</dbReference>
<evidence type="ECO:0000256" key="2">
    <source>
        <dbReference type="ARBA" id="ARBA00023125"/>
    </source>
</evidence>
<dbReference type="PANTHER" id="PTHR44688">
    <property type="entry name" value="DNA-BINDING TRANSCRIPTIONAL ACTIVATOR DEVR_DOSR"/>
    <property type="match status" value="1"/>
</dbReference>
<dbReference type="Gene3D" id="1.10.10.10">
    <property type="entry name" value="Winged helix-like DNA-binding domain superfamily/Winged helix DNA-binding domain"/>
    <property type="match status" value="1"/>
</dbReference>
<evidence type="ECO:0000256" key="3">
    <source>
        <dbReference type="ARBA" id="ARBA00023163"/>
    </source>
</evidence>
<protein>
    <submittedName>
        <fullName evidence="6">DUF4019 domain-containing protein</fullName>
    </submittedName>
</protein>
<evidence type="ECO:0000313" key="7">
    <source>
        <dbReference type="Proteomes" id="UP001497045"/>
    </source>
</evidence>
<comment type="caution">
    <text evidence="6">The sequence shown here is derived from an EMBL/GenBank/DDBJ whole genome shotgun (WGS) entry which is preliminary data.</text>
</comment>
<dbReference type="InterPro" id="IPR016032">
    <property type="entry name" value="Sig_transdc_resp-reg_C-effctor"/>
</dbReference>
<keyword evidence="3" id="KW-0804">Transcription</keyword>
<dbReference type="SMART" id="SM00421">
    <property type="entry name" value="HTH_LUXR"/>
    <property type="match status" value="1"/>
</dbReference>
<dbReference type="EMBL" id="JBBYHV010000001">
    <property type="protein sequence ID" value="MEL1250112.1"/>
    <property type="molecule type" value="Genomic_DNA"/>
</dbReference>
<sequence length="258" mass="27772">MPDATTYLTEKEREALRLLLAGHDAKSSAAELDISVHTVNDRLRHARRKLGVSSSREAARILGDAEGAIPQTDVHKTFGMAVGDTGTDNADLNRTRHVVASRTVWLAGGMLIMSIAIAVAAVALVSLGSDPAPNVAAASDPAAEEAVVDAESLPRAERFLARVDQGDWQGSWDVAGPYFQSETSAAEWAQAVEPVREPLGEVQSRVLRTVSTPPGMPEGEYEVLQFETYFAGREAVVAEIVIMLDSEEGWEVVGYFVR</sequence>
<gene>
    <name evidence="6" type="ORF">AAEO60_05465</name>
</gene>
<dbReference type="SUPFAM" id="SSF46894">
    <property type="entry name" value="C-terminal effector domain of the bipartite response regulators"/>
    <property type="match status" value="1"/>
</dbReference>
<keyword evidence="2" id="KW-0238">DNA-binding</keyword>
<dbReference type="InterPro" id="IPR025091">
    <property type="entry name" value="DUF4019"/>
</dbReference>
<dbReference type="PANTHER" id="PTHR44688:SF16">
    <property type="entry name" value="DNA-BINDING TRANSCRIPTIONAL ACTIVATOR DEVR_DOSR"/>
    <property type="match status" value="1"/>
</dbReference>